<protein>
    <submittedName>
        <fullName evidence="3">Class I SAM-dependent methyltransferase</fullName>
        <ecNumber evidence="3">2.1.-.-</ecNumber>
    </submittedName>
</protein>
<dbReference type="RefSeq" id="WP_413780824.1">
    <property type="nucleotide sequence ID" value="NZ_JAUOZS010000001.1"/>
</dbReference>
<dbReference type="Proteomes" id="UP001254848">
    <property type="component" value="Unassembled WGS sequence"/>
</dbReference>
<keyword evidence="1 3" id="KW-0808">Transferase</keyword>
<dbReference type="Pfam" id="PF13649">
    <property type="entry name" value="Methyltransf_25"/>
    <property type="match status" value="1"/>
</dbReference>
<evidence type="ECO:0000313" key="4">
    <source>
        <dbReference type="Proteomes" id="UP001254848"/>
    </source>
</evidence>
<dbReference type="EMBL" id="JAUOZS010000001">
    <property type="protein sequence ID" value="MDT8902340.1"/>
    <property type="molecule type" value="Genomic_DNA"/>
</dbReference>
<name>A0ABU3NZY1_9FIRM</name>
<reference evidence="3 4" key="1">
    <citation type="submission" date="2023-07" db="EMBL/GenBank/DDBJ databases">
        <title>The novel representative of Negativicutes class, Anaeroselena agilis gen. nov. sp. nov.</title>
        <authorList>
            <person name="Prokofeva M.I."/>
            <person name="Elcheninov A.G."/>
            <person name="Klyukina A."/>
            <person name="Kublanov I.V."/>
            <person name="Frolov E.N."/>
            <person name="Podosokorskaya O.A."/>
        </authorList>
    </citation>
    <scope>NUCLEOTIDE SEQUENCE [LARGE SCALE GENOMIC DNA]</scope>
    <source>
        <strain evidence="3 4">4137-cl</strain>
    </source>
</reference>
<dbReference type="SUPFAM" id="SSF53335">
    <property type="entry name" value="S-adenosyl-L-methionine-dependent methyltransferases"/>
    <property type="match status" value="1"/>
</dbReference>
<gene>
    <name evidence="3" type="ORF">Q4T40_13885</name>
</gene>
<keyword evidence="3" id="KW-0489">Methyltransferase</keyword>
<dbReference type="Gene3D" id="3.40.50.150">
    <property type="entry name" value="Vaccinia Virus protein VP39"/>
    <property type="match status" value="1"/>
</dbReference>
<feature type="domain" description="Methyltransferase" evidence="2">
    <location>
        <begin position="79"/>
        <end position="173"/>
    </location>
</feature>
<dbReference type="PANTHER" id="PTHR43861">
    <property type="entry name" value="TRANS-ACONITATE 2-METHYLTRANSFERASE-RELATED"/>
    <property type="match status" value="1"/>
</dbReference>
<dbReference type="InterPro" id="IPR041698">
    <property type="entry name" value="Methyltransf_25"/>
</dbReference>
<comment type="caution">
    <text evidence="3">The sequence shown here is derived from an EMBL/GenBank/DDBJ whole genome shotgun (WGS) entry which is preliminary data.</text>
</comment>
<dbReference type="EC" id="2.1.-.-" evidence="3"/>
<dbReference type="GO" id="GO:0008168">
    <property type="term" value="F:methyltransferase activity"/>
    <property type="evidence" value="ECO:0007669"/>
    <property type="project" value="UniProtKB-KW"/>
</dbReference>
<keyword evidence="4" id="KW-1185">Reference proteome</keyword>
<evidence type="ECO:0000256" key="1">
    <source>
        <dbReference type="ARBA" id="ARBA00022679"/>
    </source>
</evidence>
<dbReference type="Gene3D" id="2.20.25.110">
    <property type="entry name" value="S-adenosyl-L-methionine-dependent methyltransferases"/>
    <property type="match status" value="1"/>
</dbReference>
<organism evidence="3 4">
    <name type="scientific">Anaeroselena agilis</name>
    <dbReference type="NCBI Taxonomy" id="3063788"/>
    <lineage>
        <taxon>Bacteria</taxon>
        <taxon>Bacillati</taxon>
        <taxon>Bacillota</taxon>
        <taxon>Negativicutes</taxon>
        <taxon>Acetonemataceae</taxon>
        <taxon>Anaeroselena</taxon>
    </lineage>
</organism>
<evidence type="ECO:0000313" key="3">
    <source>
        <dbReference type="EMBL" id="MDT8902340.1"/>
    </source>
</evidence>
<dbReference type="GO" id="GO:0032259">
    <property type="term" value="P:methylation"/>
    <property type="evidence" value="ECO:0007669"/>
    <property type="project" value="UniProtKB-KW"/>
</dbReference>
<dbReference type="CDD" id="cd02440">
    <property type="entry name" value="AdoMet_MTases"/>
    <property type="match status" value="1"/>
</dbReference>
<sequence>MKIIENNKIALKTLEKCLARPEIFTKGTAKFWDDDHISGQMLRLHLNPDIEAASKTAATITAETAFIIDTTAMNGGKTVLDLGCGPGLYVKEFARTGAKVTGIDLSARSVRHAAETVGPEYPDTTFVNMNYLDLAYRETFDIATLIFYDFGALDPGEQRRLLARVHAALKDNGVFVFDVMSRNWKNPLGSGVAIHQSGFWRPDPYIEILTAFSYDDPRTEARQYAIIGERGDTEVIRIYIRLFGLEEIIRLLADHNFTVEKIFKNLKGDPLDERAETYAIFARKA</sequence>
<accession>A0ABU3NZY1</accession>
<dbReference type="InterPro" id="IPR029063">
    <property type="entry name" value="SAM-dependent_MTases_sf"/>
</dbReference>
<proteinExistence type="predicted"/>
<evidence type="ECO:0000259" key="2">
    <source>
        <dbReference type="Pfam" id="PF13649"/>
    </source>
</evidence>